<keyword evidence="2" id="KW-0966">Cell projection</keyword>
<organism evidence="2 3">
    <name type="scientific">Dermatophilus congolensis</name>
    <dbReference type="NCBI Taxonomy" id="1863"/>
    <lineage>
        <taxon>Bacteria</taxon>
        <taxon>Bacillati</taxon>
        <taxon>Actinomycetota</taxon>
        <taxon>Actinomycetes</taxon>
        <taxon>Micrococcales</taxon>
        <taxon>Dermatophilaceae</taxon>
        <taxon>Dermatophilus</taxon>
    </lineage>
</organism>
<feature type="region of interest" description="Disordered" evidence="1">
    <location>
        <begin position="62"/>
        <end position="84"/>
    </location>
</feature>
<dbReference type="InterPro" id="IPR009384">
    <property type="entry name" value="SwrD-like"/>
</dbReference>
<dbReference type="RefSeq" id="WP_028326734.1">
    <property type="nucleotide sequence ID" value="NZ_JAAFNI010000001.1"/>
</dbReference>
<evidence type="ECO:0000313" key="3">
    <source>
        <dbReference type="Proteomes" id="UP000242637"/>
    </source>
</evidence>
<dbReference type="AlphaFoldDB" id="A0A239VUD4"/>
<dbReference type="PANTHER" id="PTHR39185">
    <property type="entry name" value="SWARMING MOTILITY PROTEIN SWRD"/>
    <property type="match status" value="1"/>
</dbReference>
<dbReference type="Pfam" id="PF06289">
    <property type="entry name" value="FlbD"/>
    <property type="match status" value="1"/>
</dbReference>
<dbReference type="Proteomes" id="UP000242637">
    <property type="component" value="Chromosome 1"/>
</dbReference>
<accession>A0A239VUD4</accession>
<keyword evidence="3" id="KW-1185">Reference proteome</keyword>
<sequence length="84" mass="9172">MIICTRRNGTSFALNPDLIERIEATPDTVITLVSGTKYVVAEPVDDLVHAVRDFRASVLIATNTPPSPDVPRQARLRSVSNPES</sequence>
<name>A0A239VUD4_9MICO</name>
<gene>
    <name evidence="2" type="ORF">SAMEA4475696_02308</name>
</gene>
<dbReference type="KEGG" id="dco:SAMEA4475696_2308"/>
<evidence type="ECO:0000313" key="2">
    <source>
        <dbReference type="EMBL" id="SNV25732.1"/>
    </source>
</evidence>
<dbReference type="EMBL" id="LT906453">
    <property type="protein sequence ID" value="SNV25732.1"/>
    <property type="molecule type" value="Genomic_DNA"/>
</dbReference>
<dbReference type="OrthoDB" id="9799862at2"/>
<dbReference type="GeneID" id="63460463"/>
<evidence type="ECO:0000256" key="1">
    <source>
        <dbReference type="SAM" id="MobiDB-lite"/>
    </source>
</evidence>
<dbReference type="PANTHER" id="PTHR39185:SF1">
    <property type="entry name" value="SWARMING MOTILITY PROTEIN SWRD"/>
    <property type="match status" value="1"/>
</dbReference>
<reference evidence="2 3" key="1">
    <citation type="submission" date="2017-06" db="EMBL/GenBank/DDBJ databases">
        <authorList>
            <consortium name="Pathogen Informatics"/>
        </authorList>
    </citation>
    <scope>NUCLEOTIDE SEQUENCE [LARGE SCALE GENOMIC DNA]</scope>
    <source>
        <strain evidence="2 3">NCTC13039</strain>
    </source>
</reference>
<keyword evidence="2" id="KW-0969">Cilium</keyword>
<protein>
    <submittedName>
        <fullName evidence="2">Flagellar protein (FlbD)</fullName>
    </submittedName>
</protein>
<dbReference type="STRING" id="1121387.GCA_000429885_00672"/>
<proteinExistence type="predicted"/>
<keyword evidence="2" id="KW-0282">Flagellum</keyword>